<accession>A0A3P6CPF9</accession>
<reference evidence="1" key="1">
    <citation type="submission" date="2018-11" db="EMBL/GenBank/DDBJ databases">
        <authorList>
            <consortium name="Genoscope - CEA"/>
            <person name="William W."/>
        </authorList>
    </citation>
    <scope>NUCLEOTIDE SEQUENCE</scope>
</reference>
<dbReference type="GO" id="GO:0005743">
    <property type="term" value="C:mitochondrial inner membrane"/>
    <property type="evidence" value="ECO:0007669"/>
    <property type="project" value="InterPro"/>
</dbReference>
<dbReference type="EMBL" id="LR031873">
    <property type="protein sequence ID" value="VDD09399.1"/>
    <property type="molecule type" value="Genomic_DNA"/>
</dbReference>
<dbReference type="InterPro" id="IPR044202">
    <property type="entry name" value="LETM1/MDM38-like"/>
</dbReference>
<evidence type="ECO:0000313" key="1">
    <source>
        <dbReference type="EMBL" id="VDD09399.1"/>
    </source>
</evidence>
<dbReference type="InterPro" id="IPR018247">
    <property type="entry name" value="EF_Hand_1_Ca_BS"/>
</dbReference>
<gene>
    <name evidence="1" type="ORF">BOLC4T24850H</name>
</gene>
<evidence type="ECO:0008006" key="2">
    <source>
        <dbReference type="Google" id="ProtNLM"/>
    </source>
</evidence>
<organism evidence="1">
    <name type="scientific">Brassica oleracea</name>
    <name type="common">Wild cabbage</name>
    <dbReference type="NCBI Taxonomy" id="3712"/>
    <lineage>
        <taxon>Eukaryota</taxon>
        <taxon>Viridiplantae</taxon>
        <taxon>Streptophyta</taxon>
        <taxon>Embryophyta</taxon>
        <taxon>Tracheophyta</taxon>
        <taxon>Spermatophyta</taxon>
        <taxon>Magnoliopsida</taxon>
        <taxon>eudicotyledons</taxon>
        <taxon>Gunneridae</taxon>
        <taxon>Pentapetalae</taxon>
        <taxon>rosids</taxon>
        <taxon>malvids</taxon>
        <taxon>Brassicales</taxon>
        <taxon>Brassicaceae</taxon>
        <taxon>Brassiceae</taxon>
        <taxon>Brassica</taxon>
    </lineage>
</organism>
<dbReference type="PROSITE" id="PS00018">
    <property type="entry name" value="EF_HAND_1"/>
    <property type="match status" value="1"/>
</dbReference>
<protein>
    <recommendedName>
        <fullName evidence="2">EF-hand domain-containing protein</fullName>
    </recommendedName>
</protein>
<dbReference type="GO" id="GO:0030003">
    <property type="term" value="P:intracellular monoatomic cation homeostasis"/>
    <property type="evidence" value="ECO:0007669"/>
    <property type="project" value="TreeGrafter"/>
</dbReference>
<sequence>MHDSCVDIPCGVPFLPVAALETNLWHQSDTYFNRDLQEGEQERNWLFYGPTVSSPAFRSVWNSYETRVVRGFGMSNIVYYLNGRRDQISGEGMFKLFSHPVTGIQAESFYVLFFKPTVPGKKGNFRTVQVGEKDGLVSPAKQKECAKPLQGTAKGMVSKEDMSLDNISSSSRPRLVSMTSLIWCLTKEIIFSTFTVEADAVSEQVLGNLEYLEIKDELIKVDGMLQNLEKEIDDDAKIGKGWLLLDRDRDGKVTPDEVAADAMYPKDRLALQQLISSLSKDKGMVKVNDWEDESRNEFLRLVKKEVEGKDVDGEKAAMKAYKTASDQSDEVSEADKVSSALMEKVDGMIQNMEKEIDDVKIGKGFLDRDRVGKVTPAALCT</sequence>
<dbReference type="PANTHER" id="PTHR14009">
    <property type="entry name" value="LEUCINE ZIPPER-EF-HAND CONTAINING TRANSMEMBRANE PROTEIN"/>
    <property type="match status" value="1"/>
</dbReference>
<proteinExistence type="predicted"/>
<name>A0A3P6CPF9_BRAOL</name>
<dbReference type="PANTHER" id="PTHR14009:SF1">
    <property type="entry name" value="MITOCHONDRIAL PROTON_CALCIUM EXCHANGER PROTEIN"/>
    <property type="match status" value="1"/>
</dbReference>
<dbReference type="AlphaFoldDB" id="A0A3P6CPF9"/>